<dbReference type="AlphaFoldDB" id="G6AHA9"/>
<dbReference type="HOGENOM" id="CLU_011166_2_0_10"/>
<evidence type="ECO:0000313" key="9">
    <source>
        <dbReference type="Proteomes" id="UP000004597"/>
    </source>
</evidence>
<comment type="cofactor">
    <cofactor evidence="1">
        <name>Ca(2+)</name>
        <dbReference type="ChEBI" id="CHEBI:29108"/>
    </cofactor>
</comment>
<dbReference type="Pfam" id="PF14509">
    <property type="entry name" value="GH97_C"/>
    <property type="match status" value="1"/>
</dbReference>
<dbReference type="InterPro" id="IPR014718">
    <property type="entry name" value="GH-type_carb-bd"/>
</dbReference>
<dbReference type="InterPro" id="IPR013783">
    <property type="entry name" value="Ig-like_fold"/>
</dbReference>
<dbReference type="GeneID" id="66730152"/>
<evidence type="ECO:0000256" key="1">
    <source>
        <dbReference type="ARBA" id="ARBA00001913"/>
    </source>
</evidence>
<dbReference type="Gene3D" id="2.60.40.10">
    <property type="entry name" value="Immunoglobulins"/>
    <property type="match status" value="2"/>
</dbReference>
<evidence type="ECO:0000256" key="2">
    <source>
        <dbReference type="ARBA" id="ARBA00011245"/>
    </source>
</evidence>
<keyword evidence="4" id="KW-0732">Signal</keyword>
<keyword evidence="9" id="KW-1185">Reference proteome</keyword>
<dbReference type="PANTHER" id="PTHR35803:SF1">
    <property type="entry name" value="GLUCAN 1,4-ALPHA-GLUCOSIDASE SUSB"/>
    <property type="match status" value="1"/>
</dbReference>
<feature type="signal peptide" evidence="4">
    <location>
        <begin position="1"/>
        <end position="23"/>
    </location>
</feature>
<evidence type="ECO:0000256" key="4">
    <source>
        <dbReference type="SAM" id="SignalP"/>
    </source>
</evidence>
<name>G6AHA9_9BACT</name>
<dbReference type="InterPro" id="IPR029486">
    <property type="entry name" value="GH97_N"/>
</dbReference>
<dbReference type="InterPro" id="IPR052720">
    <property type="entry name" value="Glycosyl_hydrolase_97"/>
</dbReference>
<dbReference type="GO" id="GO:0030246">
    <property type="term" value="F:carbohydrate binding"/>
    <property type="evidence" value="ECO:0007669"/>
    <property type="project" value="InterPro"/>
</dbReference>
<comment type="subunit">
    <text evidence="2">Monomer.</text>
</comment>
<feature type="domain" description="Glycosyl-hydrolase 97 N-terminal" evidence="6">
    <location>
        <begin position="30"/>
        <end position="298"/>
    </location>
</feature>
<evidence type="ECO:0000259" key="7">
    <source>
        <dbReference type="Pfam" id="PF14509"/>
    </source>
</evidence>
<dbReference type="RefSeq" id="WP_008823397.1">
    <property type="nucleotide sequence ID" value="NZ_JH376764.1"/>
</dbReference>
<comment type="caution">
    <text evidence="8">The sequence shown here is derived from an EMBL/GenBank/DDBJ whole genome shotgun (WGS) entry which is preliminary data.</text>
</comment>
<reference evidence="8 9" key="1">
    <citation type="submission" date="2011-10" db="EMBL/GenBank/DDBJ databases">
        <title>The Genome Sequence of Prevotella histicola F0411.</title>
        <authorList>
            <consortium name="The Broad Institute Genome Sequencing Platform"/>
            <person name="Earl A."/>
            <person name="Ward D."/>
            <person name="Feldgarden M."/>
            <person name="Gevers D."/>
            <person name="Izard J."/>
            <person name="Ganesan A."/>
            <person name="Blanton J.M."/>
            <person name="Baranova O.V."/>
            <person name="Tanner A.C."/>
            <person name="Mathney J.M.J."/>
            <person name="Dewhirst F.E."/>
            <person name="Young S.K."/>
            <person name="Zeng Q."/>
            <person name="Gargeya S."/>
            <person name="Fitzgerald M."/>
            <person name="Haas B."/>
            <person name="Abouelleil A."/>
            <person name="Alvarado L."/>
            <person name="Arachchi H.M."/>
            <person name="Berlin A."/>
            <person name="Brown A."/>
            <person name="Chapman S.B."/>
            <person name="Chen Z."/>
            <person name="Dunbar C."/>
            <person name="Freedman E."/>
            <person name="Gearin G."/>
            <person name="Gellesch M."/>
            <person name="Goldberg J."/>
            <person name="Griggs A."/>
            <person name="Gujja S."/>
            <person name="Heiman D."/>
            <person name="Howarth C."/>
            <person name="Larson L."/>
            <person name="Lui A."/>
            <person name="MacDonald P.J.P."/>
            <person name="Montmayeur A."/>
            <person name="Murphy C."/>
            <person name="Neiman D."/>
            <person name="Pearson M."/>
            <person name="Priest M."/>
            <person name="Roberts A."/>
            <person name="Saif S."/>
            <person name="Shea T."/>
            <person name="Shenoy N."/>
            <person name="Sisk P."/>
            <person name="Stolte C."/>
            <person name="Sykes S."/>
            <person name="Wortman J."/>
            <person name="Nusbaum C."/>
            <person name="Birren B."/>
        </authorList>
    </citation>
    <scope>NUCLEOTIDE SEQUENCE [LARGE SCALE GENOMIC DNA]</scope>
    <source>
        <strain evidence="8 9">F0411</strain>
    </source>
</reference>
<dbReference type="EMBL" id="AFXP01000014">
    <property type="protein sequence ID" value="EHG15910.1"/>
    <property type="molecule type" value="Genomic_DNA"/>
</dbReference>
<dbReference type="Pfam" id="PF10566">
    <property type="entry name" value="Glyco_hydro_97"/>
    <property type="match status" value="1"/>
</dbReference>
<dbReference type="InterPro" id="IPR029483">
    <property type="entry name" value="GH97_C"/>
</dbReference>
<dbReference type="PATRIC" id="fig|857291.3.peg.1483"/>
<feature type="chain" id="PRO_5003485045" description="CARDB domain-containing protein" evidence="4">
    <location>
        <begin position="24"/>
        <end position="1032"/>
    </location>
</feature>
<dbReference type="PANTHER" id="PTHR35803">
    <property type="entry name" value="GLUCAN 1,4-ALPHA-GLUCOSIDASE SUSB-RELATED"/>
    <property type="match status" value="1"/>
</dbReference>
<protein>
    <recommendedName>
        <fullName evidence="10">CARDB domain-containing protein</fullName>
    </recommendedName>
</protein>
<dbReference type="Pfam" id="PF14508">
    <property type="entry name" value="GH97_N"/>
    <property type="match status" value="1"/>
</dbReference>
<sequence length="1032" mass="116301">MKHRFLKHSLLLLTFVITPSALLADRVEQVSSPNGNLTVTAGTDDSGHPYYKLSRRGQEIITRSALGYLLTESINDFLDNDFDVSFSNISEKDETWHQPWGEEDAVRNHYKELTMHLQRRGGLRIKLDVVFRVFDNGFGFRYVIPKQDCLRSNNKDITLVISDEKTEFNFKGDLQAWTIPYDTKAYEREWGKGPLSGKKWECTPMTIEANPNLYMMLHEANLTDYSPLCINNQGFWDDIAHFKVQLVGWERADIPNYQKNHLVYTDYYPFYSPWRMLAVETTPGGLITNRVMLNLNDPCKIEDTSWLKTGKYVGIWWTLHLNDFSWSETDKPHGATNNNTRHYIDFASEHGFEGVLVEGWNKGWNGMQPVVNDLSMTESTPDYDFRGLQKYAHDNGTSIIVHNETGGYSKRYENQMEKAFSLYQSVGANVIKTGYVGDFLNTGGVDDWQQLPHSQYGVRHFRKVIEEAAKHHLMVINHEPVMPTGLQRTYPNLLSGEGVKGQEWNAWSTGSSPSHTVTIPFTRGLAGPMDFTPSIFKFLDVNGDSRPHTTLAKQLAEFVCFYTPWQMAADKIENYQNNPRVFTFLENIPSNWEKTIVPDAKIGEYIVTARQARGTNNWYIGGMTDANARTINLRLDFLKPGKKYTAVVYEDGDNADYKENPYPVNIYKKGVNNNSVLPIKMACSGGFAIQIVENYDVEAAALSWERVNGGRDIKDGDGVRFKMAVLNTGDTDIPVGEVISAHVLVDGVAPFATVVYKGGLKRGQSVVLETRQPWTATTGAHTLTATIGYGFRLPGDDNASNNSRTKKINVKPSGEEGGDYIPVRGGYDLYIRKVSIDEQSVPVNGMVKFVAEVVNAGDQPAPINNDALLGLGFRIDGKYANSDLAMWSDHFRRELQPGETVKVYVTGSINNPLGPNSDKWQAAPGYHYVRVWVDDVNRLKKEVNESNNIAVAVFKFPYDKQHLTTFSTGDQPDDVYNVSTGIAEIITPADKQSSSTSRDDAYYDLQGRRIGTSKDNLKRGIYIHKGKKVIVR</sequence>
<keyword evidence="3" id="KW-0106">Calcium</keyword>
<evidence type="ECO:0000256" key="3">
    <source>
        <dbReference type="ARBA" id="ARBA00022837"/>
    </source>
</evidence>
<dbReference type="Proteomes" id="UP000004597">
    <property type="component" value="Unassembled WGS sequence"/>
</dbReference>
<proteinExistence type="predicted"/>
<evidence type="ECO:0000259" key="5">
    <source>
        <dbReference type="Pfam" id="PF10566"/>
    </source>
</evidence>
<evidence type="ECO:0000313" key="8">
    <source>
        <dbReference type="EMBL" id="EHG15910.1"/>
    </source>
</evidence>
<feature type="domain" description="Glycosyl-hydrolase 97 catalytic" evidence="5">
    <location>
        <begin position="316"/>
        <end position="499"/>
    </location>
</feature>
<dbReference type="InterPro" id="IPR013785">
    <property type="entry name" value="Aldolase_TIM"/>
</dbReference>
<gene>
    <name evidence="8" type="ORF">HMPREF9138_01486</name>
</gene>
<organism evidence="8 9">
    <name type="scientific">Prevotella histicola F0411</name>
    <dbReference type="NCBI Taxonomy" id="857291"/>
    <lineage>
        <taxon>Bacteria</taxon>
        <taxon>Pseudomonadati</taxon>
        <taxon>Bacteroidota</taxon>
        <taxon>Bacteroidia</taxon>
        <taxon>Bacteroidales</taxon>
        <taxon>Prevotellaceae</taxon>
        <taxon>Prevotella</taxon>
    </lineage>
</organism>
<dbReference type="InterPro" id="IPR019563">
    <property type="entry name" value="GH97_catalytic"/>
</dbReference>
<dbReference type="Gene3D" id="2.70.98.10">
    <property type="match status" value="1"/>
</dbReference>
<accession>G6AHA9</accession>
<evidence type="ECO:0000259" key="6">
    <source>
        <dbReference type="Pfam" id="PF14508"/>
    </source>
</evidence>
<feature type="domain" description="Glycosyl-hydrolase 97 C-terminal oligomerisation" evidence="7">
    <location>
        <begin position="591"/>
        <end position="691"/>
    </location>
</feature>
<evidence type="ECO:0008006" key="10">
    <source>
        <dbReference type="Google" id="ProtNLM"/>
    </source>
</evidence>
<dbReference type="STRING" id="857291.HMPREF9138_01486"/>
<dbReference type="Gene3D" id="3.20.20.70">
    <property type="entry name" value="Aldolase class I"/>
    <property type="match status" value="1"/>
</dbReference>